<comment type="cofactor">
    <cofactor evidence="1">
        <name>heme</name>
        <dbReference type="ChEBI" id="CHEBI:30413"/>
    </cofactor>
</comment>
<keyword evidence="4" id="KW-0560">Oxidoreductase</keyword>
<accession>A0A7U2R289</accession>
<evidence type="ECO:0000256" key="6">
    <source>
        <dbReference type="ARBA" id="ARBA00023033"/>
    </source>
</evidence>
<keyword evidence="6" id="KW-0503">Monooxygenase</keyword>
<keyword evidence="9" id="KW-1185">Reference proteome</keyword>
<comment type="similarity">
    <text evidence="2">Belongs to the cytochrome P450 family.</text>
</comment>
<dbReference type="PANTHER" id="PTHR24287:SF18">
    <property type="entry name" value="CYTOCHROME P450 MONOOXYGENASE APDE-RELATED"/>
    <property type="match status" value="1"/>
</dbReference>
<dbReference type="PANTHER" id="PTHR24287">
    <property type="entry name" value="P450, PUTATIVE (EUROFUNG)-RELATED"/>
    <property type="match status" value="1"/>
</dbReference>
<sequence>MADTEKPDASDNKPHHHLNTDVEHSYGENQSAKEANDPNVVDFDGPDDPENPHELVDCEQNGGNCHRVDDDNALVNCLLSPSGALLRCSCLPLSFCCHCTPPLSIAIYACASLPSLSSSVASMASQSDVVQVNKNVMHRDKDVWGEDADEFKSERWFGLRPYWDFVPHSGGPRHYPAQLLVTTEANYVVARFCQRSKAVENRDVNGYVPIMRAGPVDSNGVKIAVTPV</sequence>
<dbReference type="GO" id="GO:0020037">
    <property type="term" value="F:heme binding"/>
    <property type="evidence" value="ECO:0007669"/>
    <property type="project" value="InterPro"/>
</dbReference>
<protein>
    <submittedName>
        <fullName evidence="8">N-alkane-inducible cytochrome P450</fullName>
    </submittedName>
</protein>
<dbReference type="InterPro" id="IPR036396">
    <property type="entry name" value="Cyt_P450_sf"/>
</dbReference>
<evidence type="ECO:0000256" key="7">
    <source>
        <dbReference type="SAM" id="MobiDB-lite"/>
    </source>
</evidence>
<organism evidence="8 9">
    <name type="scientific">Aspergillus flavus (strain ATCC 200026 / FGSC A1120 / IAM 13836 / NRRL 3357 / JCM 12722 / SRRC 167)</name>
    <dbReference type="NCBI Taxonomy" id="332952"/>
    <lineage>
        <taxon>Eukaryota</taxon>
        <taxon>Fungi</taxon>
        <taxon>Dikarya</taxon>
        <taxon>Ascomycota</taxon>
        <taxon>Pezizomycotina</taxon>
        <taxon>Eurotiomycetes</taxon>
        <taxon>Eurotiomycetidae</taxon>
        <taxon>Eurotiales</taxon>
        <taxon>Aspergillaceae</taxon>
        <taxon>Aspergillus</taxon>
        <taxon>Aspergillus subgen. Circumdati</taxon>
    </lineage>
</organism>
<dbReference type="VEuPathDB" id="FungiDB:AFLA_008127"/>
<dbReference type="GO" id="GO:0005506">
    <property type="term" value="F:iron ion binding"/>
    <property type="evidence" value="ECO:0007669"/>
    <property type="project" value="InterPro"/>
</dbReference>
<evidence type="ECO:0000256" key="3">
    <source>
        <dbReference type="ARBA" id="ARBA00022723"/>
    </source>
</evidence>
<keyword evidence="3" id="KW-0479">Metal-binding</keyword>
<dbReference type="OMA" id="NCHRVDD"/>
<dbReference type="VEuPathDB" id="FungiDB:F9C07_2281017"/>
<dbReference type="AlphaFoldDB" id="A0A7U2R289"/>
<dbReference type="Gene3D" id="1.10.630.10">
    <property type="entry name" value="Cytochrome P450"/>
    <property type="match status" value="1"/>
</dbReference>
<evidence type="ECO:0000313" key="8">
    <source>
        <dbReference type="EMBL" id="QRD91825.1"/>
    </source>
</evidence>
<evidence type="ECO:0000256" key="5">
    <source>
        <dbReference type="ARBA" id="ARBA00023004"/>
    </source>
</evidence>
<dbReference type="InterPro" id="IPR047146">
    <property type="entry name" value="Cyt_P450_E_CYP52_fungi"/>
</dbReference>
<evidence type="ECO:0000256" key="4">
    <source>
        <dbReference type="ARBA" id="ARBA00023002"/>
    </source>
</evidence>
<dbReference type="EMBL" id="CP044617">
    <property type="protein sequence ID" value="QRD91825.1"/>
    <property type="molecule type" value="Genomic_DNA"/>
</dbReference>
<feature type="compositionally biased region" description="Basic and acidic residues" evidence="7">
    <location>
        <begin position="1"/>
        <end position="26"/>
    </location>
</feature>
<proteinExistence type="inferred from homology"/>
<evidence type="ECO:0000313" key="9">
    <source>
        <dbReference type="Proteomes" id="UP000596276"/>
    </source>
</evidence>
<keyword evidence="5" id="KW-0408">Iron</keyword>
<evidence type="ECO:0000256" key="2">
    <source>
        <dbReference type="ARBA" id="ARBA00010617"/>
    </source>
</evidence>
<dbReference type="SUPFAM" id="SSF48264">
    <property type="entry name" value="Cytochrome P450"/>
    <property type="match status" value="1"/>
</dbReference>
<reference evidence="9" key="1">
    <citation type="journal article" date="2021" name="G3 (Bethesda)">
        <title>Chromosome assembled and annotated genome sequence of Aspergillus flavus NRRL 3357.</title>
        <authorList>
            <person name="Skerker J.M."/>
            <person name="Pianalto K.M."/>
            <person name="Mondo S.J."/>
            <person name="Yang K."/>
            <person name="Arkin A.P."/>
            <person name="Keller N.P."/>
            <person name="Grigoriev I.V."/>
            <person name="Louise Glass N.L."/>
        </authorList>
    </citation>
    <scope>NUCLEOTIDE SEQUENCE [LARGE SCALE GENOMIC DNA]</scope>
    <source>
        <strain evidence="9">ATCC 200026 / FGSC A1120 / IAM 13836 / NRRL 3357 / JCM 12722 / SRRC 167</strain>
    </source>
</reference>
<dbReference type="GO" id="GO:0016705">
    <property type="term" value="F:oxidoreductase activity, acting on paired donors, with incorporation or reduction of molecular oxygen"/>
    <property type="evidence" value="ECO:0007669"/>
    <property type="project" value="InterPro"/>
</dbReference>
<feature type="region of interest" description="Disordered" evidence="7">
    <location>
        <begin position="1"/>
        <end position="54"/>
    </location>
</feature>
<gene>
    <name evidence="8" type="ORF">F9C07_2281017</name>
</gene>
<name>A0A7U2R289_ASPFN</name>
<evidence type="ECO:0000256" key="1">
    <source>
        <dbReference type="ARBA" id="ARBA00001971"/>
    </source>
</evidence>
<dbReference type="GO" id="GO:0004497">
    <property type="term" value="F:monooxygenase activity"/>
    <property type="evidence" value="ECO:0007669"/>
    <property type="project" value="UniProtKB-KW"/>
</dbReference>
<dbReference type="Proteomes" id="UP000596276">
    <property type="component" value="Chromosome 7"/>
</dbReference>